<dbReference type="GO" id="GO:0071513">
    <property type="term" value="C:phosphopantothenoylcysteine decarboxylase complex"/>
    <property type="evidence" value="ECO:0007669"/>
    <property type="project" value="TreeGrafter"/>
</dbReference>
<comment type="caution">
    <text evidence="7">The sequence shown here is derived from an EMBL/GenBank/DDBJ whole genome shotgun (WGS) entry which is preliminary data.</text>
</comment>
<evidence type="ECO:0000256" key="2">
    <source>
        <dbReference type="ARBA" id="ARBA00023239"/>
    </source>
</evidence>
<keyword evidence="3 4" id="KW-0285">Flavoprotein</keyword>
<dbReference type="InterPro" id="IPR003382">
    <property type="entry name" value="Flavoprotein"/>
</dbReference>
<evidence type="ECO:0000259" key="6">
    <source>
        <dbReference type="Pfam" id="PF04127"/>
    </source>
</evidence>
<comment type="cofactor">
    <cofactor evidence="3">
        <name>Mg(2+)</name>
        <dbReference type="ChEBI" id="CHEBI:18420"/>
    </cofactor>
</comment>
<dbReference type="PANTHER" id="PTHR14359">
    <property type="entry name" value="HOMO-OLIGOMERIC FLAVIN CONTAINING CYS DECARBOXYLASE FAMILY"/>
    <property type="match status" value="1"/>
</dbReference>
<dbReference type="EC" id="6.3.2.5" evidence="3"/>
<dbReference type="RefSeq" id="WP_026815323.1">
    <property type="nucleotide sequence ID" value="NZ_BMWP01000023.1"/>
</dbReference>
<dbReference type="Gene3D" id="3.40.50.1950">
    <property type="entry name" value="Flavin prenyltransferase-like"/>
    <property type="match status" value="1"/>
</dbReference>
<comment type="catalytic activity">
    <reaction evidence="3 4">
        <text>(R)-4'-phosphopantothenate + L-cysteine + CTP = N-[(R)-4-phosphopantothenoyl]-L-cysteine + CMP + diphosphate + H(+)</text>
        <dbReference type="Rhea" id="RHEA:19397"/>
        <dbReference type="ChEBI" id="CHEBI:10986"/>
        <dbReference type="ChEBI" id="CHEBI:15378"/>
        <dbReference type="ChEBI" id="CHEBI:33019"/>
        <dbReference type="ChEBI" id="CHEBI:35235"/>
        <dbReference type="ChEBI" id="CHEBI:37563"/>
        <dbReference type="ChEBI" id="CHEBI:59458"/>
        <dbReference type="ChEBI" id="CHEBI:60377"/>
        <dbReference type="EC" id="6.3.2.5"/>
    </reaction>
</comment>
<feature type="region of interest" description="Phosphopantothenate--cysteine ligase" evidence="3">
    <location>
        <begin position="192"/>
        <end position="401"/>
    </location>
</feature>
<feature type="binding site" evidence="3">
    <location>
        <position position="281"/>
    </location>
    <ligand>
        <name>CTP</name>
        <dbReference type="ChEBI" id="CHEBI:37563"/>
    </ligand>
</feature>
<dbReference type="EC" id="4.1.1.36" evidence="3"/>
<dbReference type="EMBL" id="BMWP01000023">
    <property type="protein sequence ID" value="GGW43139.1"/>
    <property type="molecule type" value="Genomic_DNA"/>
</dbReference>
<feature type="domain" description="DNA/pantothenate metabolism flavoprotein C-terminal" evidence="6">
    <location>
        <begin position="188"/>
        <end position="396"/>
    </location>
</feature>
<proteinExistence type="inferred from homology"/>
<feature type="binding site" evidence="3">
    <location>
        <position position="343"/>
    </location>
    <ligand>
        <name>CTP</name>
        <dbReference type="ChEBI" id="CHEBI:37563"/>
    </ligand>
</feature>
<feature type="binding site" evidence="3">
    <location>
        <position position="339"/>
    </location>
    <ligand>
        <name>CTP</name>
        <dbReference type="ChEBI" id="CHEBI:37563"/>
    </ligand>
</feature>
<feature type="binding site" evidence="3">
    <location>
        <position position="291"/>
    </location>
    <ligand>
        <name>CTP</name>
        <dbReference type="ChEBI" id="CHEBI:37563"/>
    </ligand>
</feature>
<sequence>MLGGKNILLGVTGGIAAYKTTFLVRLLIKAGANVKVILTHSASSFVTPLTLATLSKNPVHTTFINEEDGRVSWNNHVELGLWADVMIIAPATANTMSKMAHGNCDNLLMATYLSAKCPVYFAPAMDLDMFIHPSTSQTFDKLTSFGNSMIPANTGELASGLVGEGRMAEPEEIVDFVIRDLSKELPLIDKKVLITAGPTYEAIDPVRFIGNHSSGLMGYELAKKAANLGAEVYLISGPSHLTIQHSQINLIKITSADEMYKEVHALYQDMDIVICAAAVSDYKPKTVADQKIKKSDEEFNIPLVKNKDILFSLGQEKKDQFLVGFALETENEEENAIGKLKRKNLDAIVLNSLNDAGAGFGKQTNKISYIDKNFNIKTFKLKNKAEVAQDILNEIIIRIHA</sequence>
<name>A0A918MPM1_9FLAO</name>
<keyword evidence="3 4" id="KW-0288">FMN</keyword>
<evidence type="ECO:0000313" key="8">
    <source>
        <dbReference type="Proteomes" id="UP000634668"/>
    </source>
</evidence>
<dbReference type="GO" id="GO:0010181">
    <property type="term" value="F:FMN binding"/>
    <property type="evidence" value="ECO:0007669"/>
    <property type="project" value="UniProtKB-UniRule"/>
</dbReference>
<dbReference type="GO" id="GO:0004632">
    <property type="term" value="F:phosphopantothenate--cysteine ligase activity"/>
    <property type="evidence" value="ECO:0007669"/>
    <property type="project" value="UniProtKB-UniRule"/>
</dbReference>
<dbReference type="GO" id="GO:0004633">
    <property type="term" value="F:phosphopantothenoylcysteine decarboxylase activity"/>
    <property type="evidence" value="ECO:0007669"/>
    <property type="project" value="UniProtKB-UniRule"/>
</dbReference>
<dbReference type="PANTHER" id="PTHR14359:SF6">
    <property type="entry name" value="PHOSPHOPANTOTHENOYLCYSTEINE DECARBOXYLASE"/>
    <property type="match status" value="1"/>
</dbReference>
<gene>
    <name evidence="3 7" type="primary">coaBC</name>
    <name evidence="7" type="ORF">GCM10007383_29660</name>
</gene>
<dbReference type="GO" id="GO:0015937">
    <property type="term" value="P:coenzyme A biosynthetic process"/>
    <property type="evidence" value="ECO:0007669"/>
    <property type="project" value="UniProtKB-UniRule"/>
</dbReference>
<dbReference type="InterPro" id="IPR007085">
    <property type="entry name" value="DNA/pantothenate-metab_flavo_C"/>
</dbReference>
<dbReference type="Pfam" id="PF02441">
    <property type="entry name" value="Flavoprotein"/>
    <property type="match status" value="1"/>
</dbReference>
<comment type="function">
    <text evidence="4">Catalyzes two steps in the biosynthesis of coenzyme A. In the first step cysteine is conjugated to 4'-phosphopantothenate to form 4-phosphopantothenoylcysteine, in the latter compound is decarboxylated to form 4'-phosphopantotheine.</text>
</comment>
<dbReference type="Pfam" id="PF04127">
    <property type="entry name" value="DFP"/>
    <property type="match status" value="1"/>
</dbReference>
<comment type="function">
    <text evidence="3">Catalyzes two sequential steps in the biosynthesis of coenzyme A. In the first step cysteine is conjugated to 4'-phosphopantothenate to form 4-phosphopantothenoylcysteine. In the second step the latter compound is decarboxylated to form 4'-phosphopantotheine.</text>
</comment>
<dbReference type="NCBIfam" id="TIGR00521">
    <property type="entry name" value="coaBC_dfp"/>
    <property type="match status" value="1"/>
</dbReference>
<evidence type="ECO:0000256" key="1">
    <source>
        <dbReference type="ARBA" id="ARBA00022793"/>
    </source>
</evidence>
<dbReference type="Proteomes" id="UP000634668">
    <property type="component" value="Unassembled WGS sequence"/>
</dbReference>
<keyword evidence="3" id="KW-0460">Magnesium</keyword>
<keyword evidence="3" id="KW-0479">Metal-binding</keyword>
<comment type="similarity">
    <text evidence="3 4">In the N-terminal section; belongs to the HFCD (homo-oligomeric flavin containing Cys decarboxylase) superfamily.</text>
</comment>
<dbReference type="InterPro" id="IPR005252">
    <property type="entry name" value="CoaBC"/>
</dbReference>
<keyword evidence="2 3" id="KW-0456">Lyase</keyword>
<protein>
    <recommendedName>
        <fullName evidence="3">Coenzyme A biosynthesis bifunctional protein CoaBC</fullName>
    </recommendedName>
    <alternativeName>
        <fullName evidence="3">DNA/pantothenate metabolism flavoprotein</fullName>
    </alternativeName>
    <alternativeName>
        <fullName evidence="3">Phosphopantothenoylcysteine synthetase/decarboxylase</fullName>
        <shortName evidence="3">PPCS-PPCDC</shortName>
    </alternativeName>
    <domain>
        <recommendedName>
            <fullName evidence="3">Phosphopantothenoylcysteine decarboxylase</fullName>
            <shortName evidence="3">PPC decarboxylase</shortName>
            <shortName evidence="3">PPC-DC</shortName>
            <ecNumber evidence="3">4.1.1.36</ecNumber>
        </recommendedName>
        <alternativeName>
            <fullName evidence="3">CoaC</fullName>
        </alternativeName>
    </domain>
    <domain>
        <recommendedName>
            <fullName evidence="3">Phosphopantothenate--cysteine ligase</fullName>
            <ecNumber evidence="3">6.3.2.5</ecNumber>
        </recommendedName>
        <alternativeName>
            <fullName evidence="3">CoaB</fullName>
        </alternativeName>
        <alternativeName>
            <fullName evidence="3">Phosphopantothenoylcysteine synthetase</fullName>
            <shortName evidence="3">PPC synthetase</shortName>
            <shortName evidence="3">PPC-S</shortName>
        </alternativeName>
    </domain>
</protein>
<keyword evidence="3" id="KW-0511">Multifunctional enzyme</keyword>
<accession>A0A918MPM1</accession>
<comment type="similarity">
    <text evidence="3 4">In the C-terminal section; belongs to the PPC synthetase family.</text>
</comment>
<dbReference type="GO" id="GO:0015941">
    <property type="term" value="P:pantothenate catabolic process"/>
    <property type="evidence" value="ECO:0007669"/>
    <property type="project" value="InterPro"/>
</dbReference>
<dbReference type="SUPFAM" id="SSF102645">
    <property type="entry name" value="CoaB-like"/>
    <property type="match status" value="1"/>
</dbReference>
<comment type="cofactor">
    <cofactor evidence="3">
        <name>FMN</name>
        <dbReference type="ChEBI" id="CHEBI:58210"/>
    </cofactor>
    <text evidence="3">Binds 1 FMN per subunit.</text>
</comment>
<dbReference type="HAMAP" id="MF_02225">
    <property type="entry name" value="CoaBC"/>
    <property type="match status" value="1"/>
</dbReference>
<dbReference type="InterPro" id="IPR035929">
    <property type="entry name" value="CoaB-like_sf"/>
</dbReference>
<dbReference type="GO" id="GO:0046872">
    <property type="term" value="F:metal ion binding"/>
    <property type="evidence" value="ECO:0007669"/>
    <property type="project" value="UniProtKB-KW"/>
</dbReference>
<keyword evidence="1 3" id="KW-0210">Decarboxylase</keyword>
<dbReference type="SUPFAM" id="SSF52507">
    <property type="entry name" value="Homo-oligomeric flavin-containing Cys decarboxylases, HFCD"/>
    <property type="match status" value="1"/>
</dbReference>
<comment type="catalytic activity">
    <reaction evidence="3 4">
        <text>N-[(R)-4-phosphopantothenoyl]-L-cysteine + H(+) = (R)-4'-phosphopantetheine + CO2</text>
        <dbReference type="Rhea" id="RHEA:16793"/>
        <dbReference type="ChEBI" id="CHEBI:15378"/>
        <dbReference type="ChEBI" id="CHEBI:16526"/>
        <dbReference type="ChEBI" id="CHEBI:59458"/>
        <dbReference type="ChEBI" id="CHEBI:61723"/>
        <dbReference type="EC" id="4.1.1.36"/>
    </reaction>
</comment>
<keyword evidence="3 4" id="KW-0436">Ligase</keyword>
<evidence type="ECO:0000256" key="3">
    <source>
        <dbReference type="HAMAP-Rule" id="MF_02225"/>
    </source>
</evidence>
<dbReference type="InterPro" id="IPR036551">
    <property type="entry name" value="Flavin_trans-like"/>
</dbReference>
<reference evidence="7" key="2">
    <citation type="submission" date="2020-09" db="EMBL/GenBank/DDBJ databases">
        <authorList>
            <person name="Sun Q."/>
            <person name="Kim S."/>
        </authorList>
    </citation>
    <scope>NUCLEOTIDE SEQUENCE</scope>
    <source>
        <strain evidence="7">KCTC 12113</strain>
    </source>
</reference>
<evidence type="ECO:0000256" key="4">
    <source>
        <dbReference type="RuleBase" id="RU364078"/>
    </source>
</evidence>
<feature type="binding site" evidence="3">
    <location>
        <position position="325"/>
    </location>
    <ligand>
        <name>CTP</name>
        <dbReference type="ChEBI" id="CHEBI:37563"/>
    </ligand>
</feature>
<feature type="domain" description="Flavoprotein" evidence="5">
    <location>
        <begin position="5"/>
        <end position="179"/>
    </location>
</feature>
<keyword evidence="8" id="KW-1185">Reference proteome</keyword>
<comment type="caution">
    <text evidence="3">Lacks conserved residue(s) required for the propagation of feature annotation.</text>
</comment>
<organism evidence="7 8">
    <name type="scientific">Arenibacter certesii</name>
    <dbReference type="NCBI Taxonomy" id="228955"/>
    <lineage>
        <taxon>Bacteria</taxon>
        <taxon>Pseudomonadati</taxon>
        <taxon>Bacteroidota</taxon>
        <taxon>Flavobacteriia</taxon>
        <taxon>Flavobacteriales</taxon>
        <taxon>Flavobacteriaceae</taxon>
        <taxon>Arenibacter</taxon>
    </lineage>
</organism>
<reference evidence="7" key="1">
    <citation type="journal article" date="2014" name="Int. J. Syst. Evol. Microbiol.">
        <title>Complete genome sequence of Corynebacterium casei LMG S-19264T (=DSM 44701T), isolated from a smear-ripened cheese.</title>
        <authorList>
            <consortium name="US DOE Joint Genome Institute (JGI-PGF)"/>
            <person name="Walter F."/>
            <person name="Albersmeier A."/>
            <person name="Kalinowski J."/>
            <person name="Ruckert C."/>
        </authorList>
    </citation>
    <scope>NUCLEOTIDE SEQUENCE</scope>
    <source>
        <strain evidence="7">KCTC 12113</strain>
    </source>
</reference>
<feature type="region of interest" description="Phosphopantothenoylcysteine decarboxylase" evidence="3">
    <location>
        <begin position="1"/>
        <end position="191"/>
    </location>
</feature>
<comment type="pathway">
    <text evidence="3 4">Cofactor biosynthesis; coenzyme A biosynthesis; CoA from (R)-pantothenate: step 3/5.</text>
</comment>
<evidence type="ECO:0000259" key="5">
    <source>
        <dbReference type="Pfam" id="PF02441"/>
    </source>
</evidence>
<evidence type="ECO:0000313" key="7">
    <source>
        <dbReference type="EMBL" id="GGW43139.1"/>
    </source>
</evidence>
<dbReference type="Gene3D" id="3.40.50.10300">
    <property type="entry name" value="CoaB-like"/>
    <property type="match status" value="1"/>
</dbReference>
<comment type="pathway">
    <text evidence="3 4">Cofactor biosynthesis; coenzyme A biosynthesis; CoA from (R)-pantothenate: step 2/5.</text>
</comment>
<dbReference type="AlphaFoldDB" id="A0A918MPM1"/>